<organism evidence="3 4">
    <name type="scientific">Novosphingobium aerophilum</name>
    <dbReference type="NCBI Taxonomy" id="2839843"/>
    <lineage>
        <taxon>Bacteria</taxon>
        <taxon>Pseudomonadati</taxon>
        <taxon>Pseudomonadota</taxon>
        <taxon>Alphaproteobacteria</taxon>
        <taxon>Sphingomonadales</taxon>
        <taxon>Sphingomonadaceae</taxon>
        <taxon>Novosphingobium</taxon>
    </lineage>
</organism>
<comment type="caution">
    <text evidence="3">The sequence shown here is derived from an EMBL/GenBank/DDBJ whole genome shotgun (WGS) entry which is preliminary data.</text>
</comment>
<dbReference type="EMBL" id="JACLAU010000021">
    <property type="protein sequence ID" value="MBC2652521.1"/>
    <property type="molecule type" value="Genomic_DNA"/>
</dbReference>
<keyword evidence="1" id="KW-1133">Transmembrane helix</keyword>
<feature type="transmembrane region" description="Helical" evidence="1">
    <location>
        <begin position="48"/>
        <end position="78"/>
    </location>
</feature>
<evidence type="ECO:0000259" key="2">
    <source>
        <dbReference type="Pfam" id="PF26604"/>
    </source>
</evidence>
<dbReference type="InterPro" id="IPR058058">
    <property type="entry name" value="CBU_0592-like"/>
</dbReference>
<sequence>MILPIGETLANLCGFAGMACIVVAYAYGTGKAAPNPYVQHGLNLAGSQLLTVSLLVNLNPASLVLEAFWSAIAIWGLVKAVRQGRAA</sequence>
<dbReference type="AlphaFoldDB" id="A0A7X1KCR6"/>
<feature type="transmembrane region" description="Helical" evidence="1">
    <location>
        <begin position="9"/>
        <end position="28"/>
    </location>
</feature>
<gene>
    <name evidence="3" type="ORF">H7F49_12485</name>
</gene>
<proteinExistence type="predicted"/>
<accession>A0A7X1KCR6</accession>
<keyword evidence="1" id="KW-0472">Membrane</keyword>
<keyword evidence="4" id="KW-1185">Reference proteome</keyword>
<dbReference type="Pfam" id="PF26604">
    <property type="entry name" value="CBU_0592"/>
    <property type="match status" value="1"/>
</dbReference>
<dbReference type="Proteomes" id="UP000520156">
    <property type="component" value="Unassembled WGS sequence"/>
</dbReference>
<reference evidence="3 4" key="1">
    <citation type="submission" date="2020-08" db="EMBL/GenBank/DDBJ databases">
        <title>The genome sequence of Novosphingobium flavum 4Y4.</title>
        <authorList>
            <person name="Liu Y."/>
        </authorList>
    </citation>
    <scope>NUCLEOTIDE SEQUENCE [LARGE SCALE GENOMIC DNA]</scope>
    <source>
        <strain evidence="3 4">4Y4</strain>
    </source>
</reference>
<evidence type="ECO:0000256" key="1">
    <source>
        <dbReference type="SAM" id="Phobius"/>
    </source>
</evidence>
<dbReference type="RefSeq" id="WP_185683936.1">
    <property type="nucleotide sequence ID" value="NZ_JACLAU010000021.1"/>
</dbReference>
<keyword evidence="1" id="KW-0812">Transmembrane</keyword>
<evidence type="ECO:0000313" key="4">
    <source>
        <dbReference type="Proteomes" id="UP000520156"/>
    </source>
</evidence>
<dbReference type="NCBIfam" id="NF047864">
    <property type="entry name" value="CBU_0592_membra"/>
    <property type="match status" value="1"/>
</dbReference>
<feature type="domain" description="CBU-0592-like" evidence="2">
    <location>
        <begin position="11"/>
        <end position="83"/>
    </location>
</feature>
<protein>
    <submittedName>
        <fullName evidence="3">Permease</fullName>
    </submittedName>
</protein>
<name>A0A7X1KCR6_9SPHN</name>
<evidence type="ECO:0000313" key="3">
    <source>
        <dbReference type="EMBL" id="MBC2652521.1"/>
    </source>
</evidence>